<proteinExistence type="predicted"/>
<organism evidence="2">
    <name type="scientific">hydrothermal vent metagenome</name>
    <dbReference type="NCBI Taxonomy" id="652676"/>
    <lineage>
        <taxon>unclassified sequences</taxon>
        <taxon>metagenomes</taxon>
        <taxon>ecological metagenomes</taxon>
    </lineage>
</organism>
<feature type="compositionally biased region" description="Polar residues" evidence="1">
    <location>
        <begin position="34"/>
        <end position="54"/>
    </location>
</feature>
<feature type="compositionally biased region" description="Polar residues" evidence="1">
    <location>
        <begin position="11"/>
        <end position="25"/>
    </location>
</feature>
<dbReference type="EMBL" id="UOGA01000201">
    <property type="protein sequence ID" value="VAX21516.1"/>
    <property type="molecule type" value="Genomic_DNA"/>
</dbReference>
<feature type="region of interest" description="Disordered" evidence="1">
    <location>
        <begin position="1"/>
        <end position="231"/>
    </location>
</feature>
<reference evidence="2" key="1">
    <citation type="submission" date="2018-06" db="EMBL/GenBank/DDBJ databases">
        <authorList>
            <person name="Zhirakovskaya E."/>
        </authorList>
    </citation>
    <scope>NUCLEOTIDE SEQUENCE</scope>
</reference>
<dbReference type="AlphaFoldDB" id="A0A3B1BT79"/>
<feature type="compositionally biased region" description="Polar residues" evidence="1">
    <location>
        <begin position="67"/>
        <end position="82"/>
    </location>
</feature>
<accession>A0A3B1BT79</accession>
<feature type="compositionally biased region" description="Low complexity" evidence="1">
    <location>
        <begin position="173"/>
        <end position="194"/>
    </location>
</feature>
<gene>
    <name evidence="2" type="ORF">MNBD_NITROSPINAE04-1185</name>
</gene>
<feature type="compositionally biased region" description="Polar residues" evidence="1">
    <location>
        <begin position="195"/>
        <end position="207"/>
    </location>
</feature>
<sequence length="231" mass="24598">MAITPPANEAAPQQLSTNPDRTQNPLAKGLDNGEANSGVNRTGANNNSAATNQEAAIFHPNARIVEQENQPAETSNDTSSAPSREVTPPPEKRNAAVEEKKSTVVTDARDETVASAVDTATQDAQAPEENIAFTRQQEPNPPEKAVAREETETVENAVRAETEDPQARPAQQPVVVRETAPTPEPVEATTTQPAQQKESGAESTQRIQAEGQEKNRPVADQEIGGTVNITV</sequence>
<feature type="compositionally biased region" description="Basic and acidic residues" evidence="1">
    <location>
        <begin position="90"/>
        <end position="112"/>
    </location>
</feature>
<protein>
    <submittedName>
        <fullName evidence="2">Uncharacterized protein</fullName>
    </submittedName>
</protein>
<name>A0A3B1BT79_9ZZZZ</name>
<evidence type="ECO:0000313" key="2">
    <source>
        <dbReference type="EMBL" id="VAX21516.1"/>
    </source>
</evidence>
<evidence type="ECO:0000256" key="1">
    <source>
        <dbReference type="SAM" id="MobiDB-lite"/>
    </source>
</evidence>